<dbReference type="PANTHER" id="PTHR43420">
    <property type="entry name" value="ACETYLTRANSFERASE"/>
    <property type="match status" value="1"/>
</dbReference>
<evidence type="ECO:0000256" key="2">
    <source>
        <dbReference type="ARBA" id="ARBA00023315"/>
    </source>
</evidence>
<evidence type="ECO:0000313" key="4">
    <source>
        <dbReference type="EMBL" id="GLK77325.1"/>
    </source>
</evidence>
<proteinExistence type="predicted"/>
<evidence type="ECO:0000313" key="5">
    <source>
        <dbReference type="Proteomes" id="UP001143364"/>
    </source>
</evidence>
<keyword evidence="5" id="KW-1185">Reference proteome</keyword>
<dbReference type="PANTHER" id="PTHR43420:SF12">
    <property type="entry name" value="N-ACETYLTRANSFERASE DOMAIN-CONTAINING PROTEIN"/>
    <property type="match status" value="1"/>
</dbReference>
<dbReference type="InterPro" id="IPR050680">
    <property type="entry name" value="YpeA/RimI_acetyltransf"/>
</dbReference>
<dbReference type="RefSeq" id="WP_271205178.1">
    <property type="nucleotide sequence ID" value="NZ_BSFK01000016.1"/>
</dbReference>
<keyword evidence="1" id="KW-0808">Transferase</keyword>
<evidence type="ECO:0000256" key="1">
    <source>
        <dbReference type="ARBA" id="ARBA00022679"/>
    </source>
</evidence>
<dbReference type="InterPro" id="IPR016181">
    <property type="entry name" value="Acyl_CoA_acyltransferase"/>
</dbReference>
<dbReference type="Proteomes" id="UP001143364">
    <property type="component" value="Unassembled WGS sequence"/>
</dbReference>
<sequence length="174" mass="18987">MNAPWRTDMLWLWYWDALLGRAPHWAVTTADAGDADELAAIHAASFARGWSVEEMESLLRDRAVVASALYREGRSKPKGFALSRIAADEAEVLSVAVIERRRGQGGGKALFGRHLGQLAAAGARRVALEVDEDNAAAIRLYEGFGFRRVGRRAAYYQRADGGRASALVLALDMA</sequence>
<dbReference type="PROSITE" id="PS51186">
    <property type="entry name" value="GNAT"/>
    <property type="match status" value="1"/>
</dbReference>
<protein>
    <submittedName>
        <fullName evidence="4">Ribosomal-protein-alanine acetyltransferase</fullName>
    </submittedName>
</protein>
<organism evidence="4 5">
    <name type="scientific">Methylopila jiangsuensis</name>
    <dbReference type="NCBI Taxonomy" id="586230"/>
    <lineage>
        <taxon>Bacteria</taxon>
        <taxon>Pseudomonadati</taxon>
        <taxon>Pseudomonadota</taxon>
        <taxon>Alphaproteobacteria</taxon>
        <taxon>Hyphomicrobiales</taxon>
        <taxon>Methylopilaceae</taxon>
        <taxon>Methylopila</taxon>
    </lineage>
</organism>
<dbReference type="Gene3D" id="3.40.630.30">
    <property type="match status" value="1"/>
</dbReference>
<dbReference type="InterPro" id="IPR000182">
    <property type="entry name" value="GNAT_dom"/>
</dbReference>
<accession>A0A9W6JGS3</accession>
<keyword evidence="2" id="KW-0012">Acyltransferase</keyword>
<reference evidence="4" key="1">
    <citation type="journal article" date="2014" name="Int. J. Syst. Evol. Microbiol.">
        <title>Complete genome sequence of Corynebacterium casei LMG S-19264T (=DSM 44701T), isolated from a smear-ripened cheese.</title>
        <authorList>
            <consortium name="US DOE Joint Genome Institute (JGI-PGF)"/>
            <person name="Walter F."/>
            <person name="Albersmeier A."/>
            <person name="Kalinowski J."/>
            <person name="Ruckert C."/>
        </authorList>
    </citation>
    <scope>NUCLEOTIDE SEQUENCE</scope>
    <source>
        <strain evidence="4">VKM B-2555</strain>
    </source>
</reference>
<comment type="caution">
    <text evidence="4">The sequence shown here is derived from an EMBL/GenBank/DDBJ whole genome shotgun (WGS) entry which is preliminary data.</text>
</comment>
<dbReference type="SUPFAM" id="SSF55729">
    <property type="entry name" value="Acyl-CoA N-acyltransferases (Nat)"/>
    <property type="match status" value="1"/>
</dbReference>
<dbReference type="Pfam" id="PF00583">
    <property type="entry name" value="Acetyltransf_1"/>
    <property type="match status" value="1"/>
</dbReference>
<reference evidence="4" key="2">
    <citation type="submission" date="2023-01" db="EMBL/GenBank/DDBJ databases">
        <authorList>
            <person name="Sun Q."/>
            <person name="Evtushenko L."/>
        </authorList>
    </citation>
    <scope>NUCLEOTIDE SEQUENCE</scope>
    <source>
        <strain evidence="4">VKM B-2555</strain>
    </source>
</reference>
<dbReference type="AlphaFoldDB" id="A0A9W6JGS3"/>
<dbReference type="EMBL" id="BSFK01000016">
    <property type="protein sequence ID" value="GLK77325.1"/>
    <property type="molecule type" value="Genomic_DNA"/>
</dbReference>
<gene>
    <name evidence="4" type="ORF">GCM10008171_25790</name>
</gene>
<dbReference type="GO" id="GO:0016747">
    <property type="term" value="F:acyltransferase activity, transferring groups other than amino-acyl groups"/>
    <property type="evidence" value="ECO:0007669"/>
    <property type="project" value="InterPro"/>
</dbReference>
<name>A0A9W6JGS3_9HYPH</name>
<feature type="domain" description="N-acetyltransferase" evidence="3">
    <location>
        <begin position="25"/>
        <end position="174"/>
    </location>
</feature>
<evidence type="ECO:0000259" key="3">
    <source>
        <dbReference type="PROSITE" id="PS51186"/>
    </source>
</evidence>